<organism evidence="1">
    <name type="scientific">virus sp. ctmTa7</name>
    <dbReference type="NCBI Taxonomy" id="2828255"/>
    <lineage>
        <taxon>Viruses</taxon>
    </lineage>
</organism>
<dbReference type="EMBL" id="BK059091">
    <property type="protein sequence ID" value="DAE28603.1"/>
    <property type="molecule type" value="Genomic_DNA"/>
</dbReference>
<name>A0A8S5RBT4_9VIRU</name>
<sequence length="186" mass="22105">MKQKQFKWTESEIRYLERNYIKQPVTITAKHLGRTKNSVKHKASKLGICNYRYEYINATEAAKCFGISTCHFIKLVDKGLPYEFSVMYEHQNMLLFSAENIWKWMEENKHIINWAKYKKGSLLPEPQWLNDAISEYTTPNKHKRISESEINNIKIMQKRGMTNREIATILGRTYYSVKTISKTLWK</sequence>
<evidence type="ECO:0000313" key="1">
    <source>
        <dbReference type="EMBL" id="DAE28603.1"/>
    </source>
</evidence>
<reference evidence="1" key="1">
    <citation type="journal article" date="2021" name="Proc. Natl. Acad. Sci. U.S.A.">
        <title>A Catalog of Tens of Thousands of Viruses from Human Metagenomes Reveals Hidden Associations with Chronic Diseases.</title>
        <authorList>
            <person name="Tisza M.J."/>
            <person name="Buck C.B."/>
        </authorList>
    </citation>
    <scope>NUCLEOTIDE SEQUENCE</scope>
    <source>
        <strain evidence="1">CtmTa7</strain>
    </source>
</reference>
<dbReference type="Gene3D" id="1.10.10.60">
    <property type="entry name" value="Homeodomain-like"/>
    <property type="match status" value="1"/>
</dbReference>
<protein>
    <submittedName>
        <fullName evidence="1">Helix-turn-helix domain protein</fullName>
    </submittedName>
</protein>
<proteinExistence type="predicted"/>
<accession>A0A8S5RBT4</accession>